<evidence type="ECO:0000256" key="5">
    <source>
        <dbReference type="ARBA" id="ARBA00023136"/>
    </source>
</evidence>
<protein>
    <submittedName>
        <fullName evidence="8 10">Uncharacterized protein</fullName>
    </submittedName>
</protein>
<evidence type="ECO:0000256" key="6">
    <source>
        <dbReference type="SAM" id="Phobius"/>
    </source>
</evidence>
<evidence type="ECO:0000313" key="8">
    <source>
        <dbReference type="EMBL" id="VDK28769.1"/>
    </source>
</evidence>
<dbReference type="InterPro" id="IPR026748">
    <property type="entry name" value="Clarin"/>
</dbReference>
<organism evidence="10">
    <name type="scientific">Gongylonema pulchrum</name>
    <dbReference type="NCBI Taxonomy" id="637853"/>
    <lineage>
        <taxon>Eukaryota</taxon>
        <taxon>Metazoa</taxon>
        <taxon>Ecdysozoa</taxon>
        <taxon>Nematoda</taxon>
        <taxon>Chromadorea</taxon>
        <taxon>Rhabditida</taxon>
        <taxon>Spirurina</taxon>
        <taxon>Spiruromorpha</taxon>
        <taxon>Spiruroidea</taxon>
        <taxon>Gongylonematidae</taxon>
        <taxon>Gongylonema</taxon>
    </lineage>
</organism>
<dbReference type="PANTHER" id="PTHR31548:SF1">
    <property type="entry name" value="LD47387P"/>
    <property type="match status" value="1"/>
</dbReference>
<evidence type="ECO:0000256" key="4">
    <source>
        <dbReference type="ARBA" id="ARBA00022989"/>
    </source>
</evidence>
<evidence type="ECO:0000256" key="1">
    <source>
        <dbReference type="ARBA" id="ARBA00004141"/>
    </source>
</evidence>
<comment type="similarity">
    <text evidence="2">Belongs to the clarin family.</text>
</comment>
<feature type="transmembrane region" description="Helical" evidence="6">
    <location>
        <begin position="111"/>
        <end position="134"/>
    </location>
</feature>
<dbReference type="OrthoDB" id="10012538at2759"/>
<keyword evidence="5 6" id="KW-0472">Membrane</keyword>
<keyword evidence="9" id="KW-1185">Reference proteome</keyword>
<reference evidence="10" key="1">
    <citation type="submission" date="2016-06" db="UniProtKB">
        <authorList>
            <consortium name="WormBaseParasite"/>
        </authorList>
    </citation>
    <scope>IDENTIFICATION</scope>
</reference>
<gene>
    <name evidence="8" type="ORF">GPUH_LOCUS807</name>
</gene>
<feature type="transmembrane region" description="Helical" evidence="6">
    <location>
        <begin position="72"/>
        <end position="99"/>
    </location>
</feature>
<dbReference type="GO" id="GO:0016020">
    <property type="term" value="C:membrane"/>
    <property type="evidence" value="ECO:0007669"/>
    <property type="project" value="UniProtKB-SubCell"/>
</dbReference>
<dbReference type="EMBL" id="UYRT01000818">
    <property type="protein sequence ID" value="VDK28769.1"/>
    <property type="molecule type" value="Genomic_DNA"/>
</dbReference>
<dbReference type="Gene3D" id="1.20.140.150">
    <property type="match status" value="1"/>
</dbReference>
<proteinExistence type="inferred from homology"/>
<feature type="chain" id="PRO_5043138469" evidence="7">
    <location>
        <begin position="26"/>
        <end position="160"/>
    </location>
</feature>
<dbReference type="AlphaFoldDB" id="A0A183CWG6"/>
<name>A0A183CWG6_9BILA</name>
<evidence type="ECO:0000313" key="10">
    <source>
        <dbReference type="WBParaSite" id="GPUH_0000080701-mRNA-1"/>
    </source>
</evidence>
<keyword evidence="3 6" id="KW-0812">Transmembrane</keyword>
<comment type="subcellular location">
    <subcellularLocation>
        <location evidence="1">Membrane</location>
        <topology evidence="1">Multi-pass membrane protein</topology>
    </subcellularLocation>
</comment>
<evidence type="ECO:0000256" key="3">
    <source>
        <dbReference type="ARBA" id="ARBA00022692"/>
    </source>
</evidence>
<dbReference type="GO" id="GO:0007605">
    <property type="term" value="P:sensory perception of sound"/>
    <property type="evidence" value="ECO:0007669"/>
    <property type="project" value="UniProtKB-ARBA"/>
</dbReference>
<evidence type="ECO:0000313" key="9">
    <source>
        <dbReference type="Proteomes" id="UP000271098"/>
    </source>
</evidence>
<evidence type="ECO:0000256" key="7">
    <source>
        <dbReference type="SAM" id="SignalP"/>
    </source>
</evidence>
<dbReference type="PANTHER" id="PTHR31548">
    <property type="entry name" value="CLARIN"/>
    <property type="match status" value="1"/>
</dbReference>
<dbReference type="Proteomes" id="UP000271098">
    <property type="component" value="Unassembled WGS sequence"/>
</dbReference>
<accession>A0A183CWG6</accession>
<dbReference type="WBParaSite" id="GPUH_0000080701-mRNA-1">
    <property type="protein sequence ID" value="GPUH_0000080701-mRNA-1"/>
    <property type="gene ID" value="GPUH_0000080701"/>
</dbReference>
<feature type="signal peptide" evidence="7">
    <location>
        <begin position="1"/>
        <end position="25"/>
    </location>
</feature>
<keyword evidence="7" id="KW-0732">Signal</keyword>
<sequence length="160" mass="18038">MQSRRRLSVFVSLIIFIAAISLVFASIHTDYWAESRPINAKFNSDNNYVNLGLFRVYEELHNRISFMAKVPWIFIIFFLALGILWNILGAIVALLNTVAKETDTVAGPKGIYLWSILSVVSYAAALATFLVQYATTIRCNVLLDEHISSGFSTENRTRSL</sequence>
<evidence type="ECO:0000256" key="2">
    <source>
        <dbReference type="ARBA" id="ARBA00005787"/>
    </source>
</evidence>
<reference evidence="8 9" key="2">
    <citation type="submission" date="2018-11" db="EMBL/GenBank/DDBJ databases">
        <authorList>
            <consortium name="Pathogen Informatics"/>
        </authorList>
    </citation>
    <scope>NUCLEOTIDE SEQUENCE [LARGE SCALE GENOMIC DNA]</scope>
</reference>
<keyword evidence="4 6" id="KW-1133">Transmembrane helix</keyword>